<dbReference type="InterPro" id="IPR023416">
    <property type="entry name" value="Transthyretin/HIU_hydrolase_d"/>
</dbReference>
<dbReference type="PANTHER" id="PTHR10395:SF7">
    <property type="entry name" value="5-HYDROXYISOURATE HYDROLASE"/>
    <property type="match status" value="1"/>
</dbReference>
<evidence type="ECO:0000256" key="3">
    <source>
        <dbReference type="ARBA" id="ARBA00009850"/>
    </source>
</evidence>
<dbReference type="NCBIfam" id="TIGR02962">
    <property type="entry name" value="hdxy_isourate"/>
    <property type="match status" value="1"/>
</dbReference>
<dbReference type="Gene3D" id="2.60.40.180">
    <property type="entry name" value="Transthyretin/hydroxyisourate hydrolase domain"/>
    <property type="match status" value="1"/>
</dbReference>
<dbReference type="Pfam" id="PF00576">
    <property type="entry name" value="Transthyretin"/>
    <property type="match status" value="1"/>
</dbReference>
<dbReference type="EMBL" id="FP929003">
    <property type="protein sequence ID" value="CBK39842.1"/>
    <property type="molecule type" value="Genomic_DNA"/>
</dbReference>
<keyword evidence="11" id="KW-1185">Reference proteome</keyword>
<dbReference type="KEGG" id="nde:NIDE0054"/>
<comment type="similarity">
    <text evidence="3 8">Belongs to the transthyretin family. 5-hydroxyisourate hydrolase subfamily.</text>
</comment>
<dbReference type="CDD" id="cd05822">
    <property type="entry name" value="TLP_HIUase"/>
    <property type="match status" value="1"/>
</dbReference>
<evidence type="ECO:0000313" key="11">
    <source>
        <dbReference type="Proteomes" id="UP000001660"/>
    </source>
</evidence>
<evidence type="ECO:0000256" key="1">
    <source>
        <dbReference type="ARBA" id="ARBA00001043"/>
    </source>
</evidence>
<dbReference type="AlphaFoldDB" id="D8P9D3"/>
<name>D8P9D3_9BACT</name>
<evidence type="ECO:0000256" key="7">
    <source>
        <dbReference type="PIRSR" id="PIRSR600895-51"/>
    </source>
</evidence>
<dbReference type="STRING" id="330214.NIDE0054"/>
<sequence>MAESRISTHVLDIAQGRPAQGMPITLEGQGLAGIWTVLGKSRTDMDGRSDDLYPANLRLQAGIYRLTFEVSTYFRSQNVTTFYPEVVVLFSLRDVTQPYHIPLLLSPFGYSTYRGS</sequence>
<evidence type="ECO:0000256" key="2">
    <source>
        <dbReference type="ARBA" id="ARBA00002704"/>
    </source>
</evidence>
<comment type="subunit">
    <text evidence="4 8">Homotetramer.</text>
</comment>
<dbReference type="OrthoDB" id="9792386at2"/>
<feature type="binding site" evidence="7">
    <location>
        <position position="48"/>
    </location>
    <ligand>
        <name>substrate</name>
    </ligand>
</feature>
<dbReference type="InterPro" id="IPR023419">
    <property type="entry name" value="Transthyretin_CS"/>
</dbReference>
<dbReference type="HOGENOM" id="CLU_115536_1_0_0"/>
<feature type="binding site" evidence="7">
    <location>
        <position position="113"/>
    </location>
    <ligand>
        <name>substrate</name>
    </ligand>
</feature>
<evidence type="ECO:0000259" key="9">
    <source>
        <dbReference type="Pfam" id="PF00576"/>
    </source>
</evidence>
<feature type="binding site" evidence="7">
    <location>
        <position position="9"/>
    </location>
    <ligand>
        <name>substrate</name>
    </ligand>
</feature>
<dbReference type="GO" id="GO:0033971">
    <property type="term" value="F:hydroxyisourate hydrolase activity"/>
    <property type="evidence" value="ECO:0007669"/>
    <property type="project" value="UniProtKB-EC"/>
</dbReference>
<dbReference type="InterPro" id="IPR036817">
    <property type="entry name" value="Transthyretin/HIU_hydrolase_sf"/>
</dbReference>
<dbReference type="PRINTS" id="PR00189">
    <property type="entry name" value="TRNSTHYRETIN"/>
</dbReference>
<evidence type="ECO:0000313" key="10">
    <source>
        <dbReference type="EMBL" id="CBK39842.1"/>
    </source>
</evidence>
<dbReference type="Proteomes" id="UP000001660">
    <property type="component" value="Chromosome"/>
</dbReference>
<comment type="function">
    <text evidence="2">Catalyzes the hydrolysis of 5-hydroxyisourate (HIU) to 2-oxo-4-hydroxy-4-carboxy-5-ureidoimidazoline (OHCU).</text>
</comment>
<dbReference type="PROSITE" id="PS00769">
    <property type="entry name" value="TRANSTHYRETIN_2"/>
    <property type="match status" value="1"/>
</dbReference>
<gene>
    <name evidence="10" type="primary">yedX</name>
    <name evidence="10" type="ORF">NIDE0054</name>
</gene>
<keyword evidence="5 8" id="KW-0659">Purine metabolism</keyword>
<comment type="catalytic activity">
    <reaction evidence="1 8">
        <text>5-hydroxyisourate + H2O = 5-hydroxy-2-oxo-4-ureido-2,5-dihydro-1H-imidazole-5-carboxylate + H(+)</text>
        <dbReference type="Rhea" id="RHEA:23736"/>
        <dbReference type="ChEBI" id="CHEBI:15377"/>
        <dbReference type="ChEBI" id="CHEBI:15378"/>
        <dbReference type="ChEBI" id="CHEBI:18072"/>
        <dbReference type="ChEBI" id="CHEBI:58639"/>
        <dbReference type="EC" id="3.5.2.17"/>
    </reaction>
</comment>
<dbReference type="eggNOG" id="COG2351">
    <property type="taxonomic scope" value="Bacteria"/>
</dbReference>
<protein>
    <recommendedName>
        <fullName evidence="8">5-hydroxyisourate hydrolase</fullName>
        <shortName evidence="8">HIU hydrolase</shortName>
        <shortName evidence="8">HIUHase</shortName>
        <ecNumber evidence="8">3.5.2.17</ecNumber>
    </recommendedName>
</protein>
<dbReference type="EC" id="3.5.2.17" evidence="8"/>
<organism evidence="10 11">
    <name type="scientific">Nitrospira defluvii</name>
    <dbReference type="NCBI Taxonomy" id="330214"/>
    <lineage>
        <taxon>Bacteria</taxon>
        <taxon>Pseudomonadati</taxon>
        <taxon>Nitrospirota</taxon>
        <taxon>Nitrospiria</taxon>
        <taxon>Nitrospirales</taxon>
        <taxon>Nitrospiraceae</taxon>
        <taxon>Nitrospira</taxon>
    </lineage>
</organism>
<dbReference type="PANTHER" id="PTHR10395">
    <property type="entry name" value="URICASE AND TRANSTHYRETIN-RELATED"/>
    <property type="match status" value="1"/>
</dbReference>
<feature type="domain" description="Transthyretin/hydroxyisourate hydrolase" evidence="9">
    <location>
        <begin position="6"/>
        <end position="115"/>
    </location>
</feature>
<dbReference type="InterPro" id="IPR014306">
    <property type="entry name" value="Hydroxyisourate_hydrolase"/>
</dbReference>
<dbReference type="PROSITE" id="PS00768">
    <property type="entry name" value="TRANSTHYRETIN_1"/>
    <property type="match status" value="1"/>
</dbReference>
<reference evidence="10 11" key="1">
    <citation type="journal article" date="2010" name="Proc. Natl. Acad. Sci. U.S.A.">
        <title>A Nitrospira metagenome illuminates the physiology and evolution of globally important nitrite-oxidizing bacteria.</title>
        <authorList>
            <person name="Lucker S."/>
            <person name="Wagner M."/>
            <person name="Maixner F."/>
            <person name="Pelletier E."/>
            <person name="Koch H."/>
            <person name="Vacherie B."/>
            <person name="Rattei T."/>
            <person name="Sinninghe Damste J."/>
            <person name="Spieck E."/>
            <person name="Le Paslier D."/>
            <person name="Daims H."/>
        </authorList>
    </citation>
    <scope>NUCLEOTIDE SEQUENCE [LARGE SCALE GENOMIC DNA]</scope>
</reference>
<keyword evidence="6 8" id="KW-0378">Hydrolase</keyword>
<evidence type="ECO:0000256" key="5">
    <source>
        <dbReference type="ARBA" id="ARBA00022631"/>
    </source>
</evidence>
<evidence type="ECO:0000256" key="4">
    <source>
        <dbReference type="ARBA" id="ARBA00011881"/>
    </source>
</evidence>
<proteinExistence type="inferred from homology"/>
<dbReference type="GO" id="GO:0006144">
    <property type="term" value="P:purine nucleobase metabolic process"/>
    <property type="evidence" value="ECO:0007669"/>
    <property type="project" value="UniProtKB-KW"/>
</dbReference>
<evidence type="ECO:0000256" key="6">
    <source>
        <dbReference type="ARBA" id="ARBA00022801"/>
    </source>
</evidence>
<dbReference type="InterPro" id="IPR000895">
    <property type="entry name" value="Transthyretin/HIU_hydrolase"/>
</dbReference>
<dbReference type="InterPro" id="IPR023418">
    <property type="entry name" value="Thyroxine_BS"/>
</dbReference>
<evidence type="ECO:0000256" key="8">
    <source>
        <dbReference type="RuleBase" id="RU361270"/>
    </source>
</evidence>
<dbReference type="SUPFAM" id="SSF49472">
    <property type="entry name" value="Transthyretin (synonym: prealbumin)"/>
    <property type="match status" value="1"/>
</dbReference>
<accession>D8P9D3</accession>